<sequence>MKVLYTIFTHSHGKGGHYFSFDTILRSLSKNLNFSSLEIGWNKSPVIEPDYYVPYSPLNILKTIKTISKVVKNEGISHIHCFDSRAFFICKIVAIRHNIPVYLTRCGGPNPKKYYPIFSNIFCFSKENADYFLASRRNIKVNLIPNRCEKLYTSNVKLNIDNDISFISIARIGHEYFNKHAKSIQLIRKLSLLGIKPVLYIVGTVEDQSKLKELEALAFDLPVFFLTEDKYTRKASDLIGNFNYVIGTGRGCMEAMSLGKVVLCVSNDMSLPFIVKTDNFHICLDNNFSLRIPRITTDDSNIADIENVINTPEVYEKLSNNNKQFFADYFDVDECYSHYVKVYENETGVDKLNISIIWDLFLSYLHSSYYYLKLRK</sequence>
<protein>
    <recommendedName>
        <fullName evidence="3">Glycosyl transferase family 1 domain-containing protein</fullName>
    </recommendedName>
</protein>
<gene>
    <name evidence="1" type="ORF">NHN17_18425</name>
</gene>
<accession>A0ABT1N5M0</accession>
<dbReference type="EMBL" id="JANEYT010000053">
    <property type="protein sequence ID" value="MCQ1060025.1"/>
    <property type="molecule type" value="Genomic_DNA"/>
</dbReference>
<organism evidence="1 2">
    <name type="scientific">Photobacterium pectinilyticum</name>
    <dbReference type="NCBI Taxonomy" id="2906793"/>
    <lineage>
        <taxon>Bacteria</taxon>
        <taxon>Pseudomonadati</taxon>
        <taxon>Pseudomonadota</taxon>
        <taxon>Gammaproteobacteria</taxon>
        <taxon>Vibrionales</taxon>
        <taxon>Vibrionaceae</taxon>
        <taxon>Photobacterium</taxon>
    </lineage>
</organism>
<name>A0ABT1N5M0_9GAMM</name>
<dbReference type="SUPFAM" id="SSF53756">
    <property type="entry name" value="UDP-Glycosyltransferase/glycogen phosphorylase"/>
    <property type="match status" value="1"/>
</dbReference>
<keyword evidence="2" id="KW-1185">Reference proteome</keyword>
<evidence type="ECO:0000313" key="1">
    <source>
        <dbReference type="EMBL" id="MCQ1060025.1"/>
    </source>
</evidence>
<evidence type="ECO:0000313" key="2">
    <source>
        <dbReference type="Proteomes" id="UP001524460"/>
    </source>
</evidence>
<evidence type="ECO:0008006" key="3">
    <source>
        <dbReference type="Google" id="ProtNLM"/>
    </source>
</evidence>
<dbReference type="Proteomes" id="UP001524460">
    <property type="component" value="Unassembled WGS sequence"/>
</dbReference>
<comment type="caution">
    <text evidence="1">The sequence shown here is derived from an EMBL/GenBank/DDBJ whole genome shotgun (WGS) entry which is preliminary data.</text>
</comment>
<proteinExistence type="predicted"/>
<dbReference type="RefSeq" id="WP_255044111.1">
    <property type="nucleotide sequence ID" value="NZ_JANEYT010000053.1"/>
</dbReference>
<dbReference type="Gene3D" id="3.40.50.2000">
    <property type="entry name" value="Glycogen Phosphorylase B"/>
    <property type="match status" value="2"/>
</dbReference>
<reference evidence="1 2" key="1">
    <citation type="submission" date="2022-07" db="EMBL/GenBank/DDBJ databases">
        <title>Photobacterium pectinilyticum sp. nov., a marine bacterium isolated from surface seawater of Qingdao offshore.</title>
        <authorList>
            <person name="Wang X."/>
        </authorList>
    </citation>
    <scope>NUCLEOTIDE SEQUENCE [LARGE SCALE GENOMIC DNA]</scope>
    <source>
        <strain evidence="1 2">ZSDE20</strain>
    </source>
</reference>